<dbReference type="InterPro" id="IPR011032">
    <property type="entry name" value="GroES-like_sf"/>
</dbReference>
<dbReference type="FunFam" id="2.30.33.40:FF:000007">
    <property type="entry name" value="10 kDa chaperonin"/>
    <property type="match status" value="1"/>
</dbReference>
<evidence type="ECO:0000313" key="5">
    <source>
        <dbReference type="Proteomes" id="UP001344447"/>
    </source>
</evidence>
<dbReference type="GO" id="GO:0051087">
    <property type="term" value="F:protein-folding chaperone binding"/>
    <property type="evidence" value="ECO:0007669"/>
    <property type="project" value="TreeGrafter"/>
</dbReference>
<dbReference type="InterPro" id="IPR020818">
    <property type="entry name" value="Chaperonin_GroES"/>
</dbReference>
<dbReference type="EMBL" id="JAVFKY010000003">
    <property type="protein sequence ID" value="KAK5578586.1"/>
    <property type="molecule type" value="Genomic_DNA"/>
</dbReference>
<dbReference type="Pfam" id="PF00166">
    <property type="entry name" value="Cpn10"/>
    <property type="match status" value="1"/>
</dbReference>
<dbReference type="AlphaFoldDB" id="A0AAN7YTV5"/>
<dbReference type="PANTHER" id="PTHR10772:SF0">
    <property type="entry name" value="10 KDA HEAT SHOCK PROTEIN, MITOCHONDRIAL"/>
    <property type="match status" value="1"/>
</dbReference>
<sequence length="102" mass="11167">MSSSIKSFKPLFDRVLVQRLRNSDIKTGGGIYIPDKLANKTHEAIVIEVGTGRRTVNGFAPPLLKKGDRILLNESPLGEKITVNGIECEILSENEVLGFMGN</sequence>
<organism evidence="4 5">
    <name type="scientific">Dictyostelium firmibasis</name>
    <dbReference type="NCBI Taxonomy" id="79012"/>
    <lineage>
        <taxon>Eukaryota</taxon>
        <taxon>Amoebozoa</taxon>
        <taxon>Evosea</taxon>
        <taxon>Eumycetozoa</taxon>
        <taxon>Dictyostelia</taxon>
        <taxon>Dictyosteliales</taxon>
        <taxon>Dictyosteliaceae</taxon>
        <taxon>Dictyostelium</taxon>
    </lineage>
</organism>
<dbReference type="GO" id="GO:0005524">
    <property type="term" value="F:ATP binding"/>
    <property type="evidence" value="ECO:0007669"/>
    <property type="project" value="InterPro"/>
</dbReference>
<evidence type="ECO:0000313" key="4">
    <source>
        <dbReference type="EMBL" id="KAK5578586.1"/>
    </source>
</evidence>
<proteinExistence type="inferred from homology"/>
<dbReference type="GO" id="GO:0005759">
    <property type="term" value="C:mitochondrial matrix"/>
    <property type="evidence" value="ECO:0007669"/>
    <property type="project" value="TreeGrafter"/>
</dbReference>
<evidence type="ECO:0000256" key="3">
    <source>
        <dbReference type="RuleBase" id="RU003479"/>
    </source>
</evidence>
<dbReference type="PANTHER" id="PTHR10772">
    <property type="entry name" value="10 KDA HEAT SHOCK PROTEIN"/>
    <property type="match status" value="1"/>
</dbReference>
<dbReference type="PRINTS" id="PR00297">
    <property type="entry name" value="CHAPERONIN10"/>
</dbReference>
<keyword evidence="2 3" id="KW-0143">Chaperone</keyword>
<comment type="similarity">
    <text evidence="1 3">Belongs to the GroES chaperonin family.</text>
</comment>
<dbReference type="InterPro" id="IPR037124">
    <property type="entry name" value="Chaperonin_GroES_sf"/>
</dbReference>
<evidence type="ECO:0000256" key="2">
    <source>
        <dbReference type="ARBA" id="ARBA00023186"/>
    </source>
</evidence>
<name>A0AAN7YTV5_9MYCE</name>
<keyword evidence="5" id="KW-1185">Reference proteome</keyword>
<dbReference type="Gene3D" id="2.30.33.40">
    <property type="entry name" value="GroES chaperonin"/>
    <property type="match status" value="1"/>
</dbReference>
<dbReference type="GO" id="GO:0046872">
    <property type="term" value="F:metal ion binding"/>
    <property type="evidence" value="ECO:0007669"/>
    <property type="project" value="TreeGrafter"/>
</dbReference>
<evidence type="ECO:0008006" key="6">
    <source>
        <dbReference type="Google" id="ProtNLM"/>
    </source>
</evidence>
<dbReference type="GO" id="GO:0044183">
    <property type="term" value="F:protein folding chaperone"/>
    <property type="evidence" value="ECO:0007669"/>
    <property type="project" value="InterPro"/>
</dbReference>
<dbReference type="CDD" id="cd00320">
    <property type="entry name" value="cpn10"/>
    <property type="match status" value="1"/>
</dbReference>
<dbReference type="Proteomes" id="UP001344447">
    <property type="component" value="Unassembled WGS sequence"/>
</dbReference>
<dbReference type="SMART" id="SM00883">
    <property type="entry name" value="Cpn10"/>
    <property type="match status" value="1"/>
</dbReference>
<reference evidence="4 5" key="1">
    <citation type="submission" date="2023-11" db="EMBL/GenBank/DDBJ databases">
        <title>Dfirmibasis_genome.</title>
        <authorList>
            <person name="Edelbroek B."/>
            <person name="Kjellin J."/>
            <person name="Jerlstrom-Hultqvist J."/>
            <person name="Soderbom F."/>
        </authorList>
    </citation>
    <scope>NUCLEOTIDE SEQUENCE [LARGE SCALE GENOMIC DNA]</scope>
    <source>
        <strain evidence="4 5">TNS-C-14</strain>
    </source>
</reference>
<protein>
    <recommendedName>
        <fullName evidence="6">Chaperonin 10</fullName>
    </recommendedName>
</protein>
<comment type="caution">
    <text evidence="4">The sequence shown here is derived from an EMBL/GenBank/DDBJ whole genome shotgun (WGS) entry which is preliminary data.</text>
</comment>
<dbReference type="SUPFAM" id="SSF50129">
    <property type="entry name" value="GroES-like"/>
    <property type="match status" value="1"/>
</dbReference>
<gene>
    <name evidence="4" type="ORF">RB653_008258</name>
</gene>
<dbReference type="GO" id="GO:0051082">
    <property type="term" value="F:unfolded protein binding"/>
    <property type="evidence" value="ECO:0007669"/>
    <property type="project" value="TreeGrafter"/>
</dbReference>
<accession>A0AAN7YTV5</accession>
<evidence type="ECO:0000256" key="1">
    <source>
        <dbReference type="ARBA" id="ARBA00006975"/>
    </source>
</evidence>